<feature type="compositionally biased region" description="Low complexity" evidence="1">
    <location>
        <begin position="1"/>
        <end position="25"/>
    </location>
</feature>
<comment type="caution">
    <text evidence="2">The sequence shown here is derived from an EMBL/GenBank/DDBJ whole genome shotgun (WGS) entry which is preliminary data.</text>
</comment>
<keyword evidence="3" id="KW-1185">Reference proteome</keyword>
<name>A0AAX6H884_IRIPA</name>
<accession>A0AAX6H884</accession>
<dbReference type="EMBL" id="JANAVB010011796">
    <property type="protein sequence ID" value="KAJ6836932.1"/>
    <property type="molecule type" value="Genomic_DNA"/>
</dbReference>
<feature type="region of interest" description="Disordered" evidence="1">
    <location>
        <begin position="1"/>
        <end position="29"/>
    </location>
</feature>
<protein>
    <submittedName>
        <fullName evidence="2">Ribosome-binding factor A, chloroplastic</fullName>
    </submittedName>
</protein>
<reference evidence="2" key="2">
    <citation type="submission" date="2023-04" db="EMBL/GenBank/DDBJ databases">
        <authorList>
            <person name="Bruccoleri R.E."/>
            <person name="Oakeley E.J."/>
            <person name="Faust A.-M."/>
            <person name="Dessus-Babus S."/>
            <person name="Altorfer M."/>
            <person name="Burckhardt D."/>
            <person name="Oertli M."/>
            <person name="Naumann U."/>
            <person name="Petersen F."/>
            <person name="Wong J."/>
        </authorList>
    </citation>
    <scope>NUCLEOTIDE SEQUENCE</scope>
    <source>
        <strain evidence="2">GSM-AAB239-AS_SAM_17_03QT</strain>
        <tissue evidence="2">Leaf</tissue>
    </source>
</reference>
<gene>
    <name evidence="2" type="ORF">M6B38_325730</name>
</gene>
<reference evidence="2" key="1">
    <citation type="journal article" date="2023" name="GigaByte">
        <title>Genome assembly of the bearded iris, Iris pallida Lam.</title>
        <authorList>
            <person name="Bruccoleri R.E."/>
            <person name="Oakeley E.J."/>
            <person name="Faust A.M.E."/>
            <person name="Altorfer M."/>
            <person name="Dessus-Babus S."/>
            <person name="Burckhardt D."/>
            <person name="Oertli M."/>
            <person name="Naumann U."/>
            <person name="Petersen F."/>
            <person name="Wong J."/>
        </authorList>
    </citation>
    <scope>NUCLEOTIDE SEQUENCE</scope>
    <source>
        <strain evidence="2">GSM-AAB239-AS_SAM_17_03QT</strain>
    </source>
</reference>
<dbReference type="AlphaFoldDB" id="A0AAX6H884"/>
<evidence type="ECO:0000313" key="2">
    <source>
        <dbReference type="EMBL" id="KAJ6836932.1"/>
    </source>
</evidence>
<evidence type="ECO:0000256" key="1">
    <source>
        <dbReference type="SAM" id="MobiDB-lite"/>
    </source>
</evidence>
<proteinExistence type="predicted"/>
<dbReference type="Proteomes" id="UP001140949">
    <property type="component" value="Unassembled WGS sequence"/>
</dbReference>
<sequence length="51" mass="5495">MMTGRTRSSSASSPCGTPTCPSSTGRARSSVSIIGPKFGEMFSRRSLHFIW</sequence>
<organism evidence="2 3">
    <name type="scientific">Iris pallida</name>
    <name type="common">Sweet iris</name>
    <dbReference type="NCBI Taxonomy" id="29817"/>
    <lineage>
        <taxon>Eukaryota</taxon>
        <taxon>Viridiplantae</taxon>
        <taxon>Streptophyta</taxon>
        <taxon>Embryophyta</taxon>
        <taxon>Tracheophyta</taxon>
        <taxon>Spermatophyta</taxon>
        <taxon>Magnoliopsida</taxon>
        <taxon>Liliopsida</taxon>
        <taxon>Asparagales</taxon>
        <taxon>Iridaceae</taxon>
        <taxon>Iridoideae</taxon>
        <taxon>Irideae</taxon>
        <taxon>Iris</taxon>
    </lineage>
</organism>
<evidence type="ECO:0000313" key="3">
    <source>
        <dbReference type="Proteomes" id="UP001140949"/>
    </source>
</evidence>